<dbReference type="EMBL" id="KI685137">
    <property type="protein sequence ID" value="ETK92665.1"/>
    <property type="molecule type" value="Genomic_DNA"/>
</dbReference>
<evidence type="ECO:0000313" key="3">
    <source>
        <dbReference type="Proteomes" id="UP000053864"/>
    </source>
</evidence>
<evidence type="ECO:0000313" key="1">
    <source>
        <dbReference type="EMBL" id="ETK92665.1"/>
    </source>
</evidence>
<dbReference type="Proteomes" id="UP000053864">
    <property type="component" value="Unassembled WGS sequence"/>
</dbReference>
<protein>
    <submittedName>
        <fullName evidence="1">Uncharacterized protein</fullName>
    </submittedName>
</protein>
<dbReference type="EMBL" id="KI671651">
    <property type="protein sequence ID" value="ETL46062.1"/>
    <property type="molecule type" value="Genomic_DNA"/>
</dbReference>
<proteinExistence type="predicted"/>
<accession>W2HDM1</accession>
<organism evidence="1">
    <name type="scientific">Phytophthora nicotianae</name>
    <name type="common">Potato buckeye rot agent</name>
    <name type="synonym">Phytophthora parasitica</name>
    <dbReference type="NCBI Taxonomy" id="4792"/>
    <lineage>
        <taxon>Eukaryota</taxon>
        <taxon>Sar</taxon>
        <taxon>Stramenopiles</taxon>
        <taxon>Oomycota</taxon>
        <taxon>Peronosporomycetes</taxon>
        <taxon>Peronosporales</taxon>
        <taxon>Peronosporaceae</taxon>
        <taxon>Phytophthora</taxon>
    </lineage>
</organism>
<reference evidence="1" key="1">
    <citation type="submission" date="2013-11" db="EMBL/GenBank/DDBJ databases">
        <title>The Genome Sequence of Phytophthora parasitica CJ02B3.</title>
        <authorList>
            <consortium name="The Broad Institute Genomics Platform"/>
            <person name="Russ C."/>
            <person name="Tyler B."/>
            <person name="Panabieres F."/>
            <person name="Shan W."/>
            <person name="Tripathy S."/>
            <person name="Grunwald N."/>
            <person name="Machado M."/>
            <person name="Johnson C.S."/>
            <person name="Arredondo F."/>
            <person name="Hong C."/>
            <person name="Coffey M."/>
            <person name="Young S.K."/>
            <person name="Zeng Q."/>
            <person name="Gargeya S."/>
            <person name="Fitzgerald M."/>
            <person name="Abouelleil A."/>
            <person name="Alvarado L."/>
            <person name="Chapman S.B."/>
            <person name="Gainer-Dewar J."/>
            <person name="Goldberg J."/>
            <person name="Griggs A."/>
            <person name="Gujja S."/>
            <person name="Hansen M."/>
            <person name="Howarth C."/>
            <person name="Imamovic A."/>
            <person name="Ireland A."/>
            <person name="Larimer J."/>
            <person name="McCowan C."/>
            <person name="Murphy C."/>
            <person name="Pearson M."/>
            <person name="Poon T.W."/>
            <person name="Priest M."/>
            <person name="Roberts A."/>
            <person name="Saif S."/>
            <person name="Shea T."/>
            <person name="Sykes S."/>
            <person name="Wortman J."/>
            <person name="Nusbaum C."/>
            <person name="Birren B."/>
        </authorList>
    </citation>
    <scope>NUCLEOTIDE SEQUENCE [LARGE SCALE GENOMIC DNA]</scope>
    <source>
        <strain evidence="1">CJ02B3</strain>
    </source>
</reference>
<sequence length="64" mass="7285">MDLPKTHHFVMAFMSLGKVTVQLPTRILQIMGQHVNVVPVLFESWKLSLNPAVVCVPSWVQTQR</sequence>
<dbReference type="AlphaFoldDB" id="W2HDM1"/>
<reference evidence="2 3" key="2">
    <citation type="submission" date="2013-11" db="EMBL/GenBank/DDBJ databases">
        <title>The Genome Sequence of Phytophthora parasitica CJ05E6.</title>
        <authorList>
            <consortium name="The Broad Institute Genomics Platform"/>
            <person name="Russ C."/>
            <person name="Tyler B."/>
            <person name="Panabieres F."/>
            <person name="Shan W."/>
            <person name="Tripathy S."/>
            <person name="Grunwald N."/>
            <person name="Machado M."/>
            <person name="Johnson C.S."/>
            <person name="Arredondo F."/>
            <person name="Hong C."/>
            <person name="Coffey M."/>
            <person name="Young S.K."/>
            <person name="Zeng Q."/>
            <person name="Gargeya S."/>
            <person name="Fitzgerald M."/>
            <person name="Abouelleil A."/>
            <person name="Alvarado L."/>
            <person name="Chapman S.B."/>
            <person name="Gainer-Dewar J."/>
            <person name="Goldberg J."/>
            <person name="Griggs A."/>
            <person name="Gujja S."/>
            <person name="Hansen M."/>
            <person name="Howarth C."/>
            <person name="Imamovic A."/>
            <person name="Ireland A."/>
            <person name="Larimer J."/>
            <person name="McCowan C."/>
            <person name="Murphy C."/>
            <person name="Pearson M."/>
            <person name="Poon T.W."/>
            <person name="Priest M."/>
            <person name="Roberts A."/>
            <person name="Saif S."/>
            <person name="Shea T."/>
            <person name="Sykes S."/>
            <person name="Wortman J."/>
            <person name="Nusbaum C."/>
            <person name="Birren B."/>
        </authorList>
    </citation>
    <scope>NUCLEOTIDE SEQUENCE [LARGE SCALE GENOMIC DNA]</scope>
    <source>
        <strain evidence="2 3">CJ05E6</strain>
    </source>
</reference>
<gene>
    <name evidence="1" type="ORF">L915_04038</name>
    <name evidence="2" type="ORF">L916_03984</name>
</gene>
<name>W2HDM1_PHYNI</name>
<dbReference type="Proteomes" id="UP000053236">
    <property type="component" value="Unassembled WGS sequence"/>
</dbReference>
<evidence type="ECO:0000313" key="2">
    <source>
        <dbReference type="EMBL" id="ETL46062.1"/>
    </source>
</evidence>